<protein>
    <recommendedName>
        <fullName evidence="4">Regulator of chromosome condensation 1/beta-lactamase-inhibitor protein II</fullName>
    </recommendedName>
</protein>
<evidence type="ECO:0000313" key="2">
    <source>
        <dbReference type="EMBL" id="RUP45577.1"/>
    </source>
</evidence>
<gene>
    <name evidence="2" type="ORF">BC936DRAFT_147992</name>
</gene>
<proteinExistence type="predicted"/>
<evidence type="ECO:0008006" key="4">
    <source>
        <dbReference type="Google" id="ProtNLM"/>
    </source>
</evidence>
<evidence type="ECO:0000256" key="1">
    <source>
        <dbReference type="PROSITE-ProRule" id="PRU00235"/>
    </source>
</evidence>
<accession>A0A433D3Y8</accession>
<dbReference type="AlphaFoldDB" id="A0A433D3Y8"/>
<dbReference type="Pfam" id="PF00415">
    <property type="entry name" value="RCC1"/>
    <property type="match status" value="1"/>
</dbReference>
<feature type="repeat" description="RCC1" evidence="1">
    <location>
        <begin position="16"/>
        <end position="69"/>
    </location>
</feature>
<dbReference type="PROSITE" id="PS50012">
    <property type="entry name" value="RCC1_3"/>
    <property type="match status" value="1"/>
</dbReference>
<dbReference type="SUPFAM" id="SSF50985">
    <property type="entry name" value="RCC1/BLIP-II"/>
    <property type="match status" value="1"/>
</dbReference>
<dbReference type="OrthoDB" id="5370059at2759"/>
<dbReference type="Gene3D" id="2.130.10.30">
    <property type="entry name" value="Regulator of chromosome condensation 1/beta-lactamase-inhibitor protein II"/>
    <property type="match status" value="1"/>
</dbReference>
<sequence length="69" mass="7443">MTRLIEWSHSRFVDKNKLYAMGWGADGQLGLGNGSTSDRSTPSLIAGLDGRRVRKLASSTDFTMALLGA</sequence>
<comment type="caution">
    <text evidence="2">The sequence shown here is derived from an EMBL/GenBank/DDBJ whole genome shotgun (WGS) entry which is preliminary data.</text>
</comment>
<dbReference type="EMBL" id="RBNI01007069">
    <property type="protein sequence ID" value="RUP45577.1"/>
    <property type="molecule type" value="Genomic_DNA"/>
</dbReference>
<evidence type="ECO:0000313" key="3">
    <source>
        <dbReference type="Proteomes" id="UP000268093"/>
    </source>
</evidence>
<dbReference type="Proteomes" id="UP000268093">
    <property type="component" value="Unassembled WGS sequence"/>
</dbReference>
<keyword evidence="3" id="KW-1185">Reference proteome</keyword>
<name>A0A433D3Y8_9FUNG</name>
<dbReference type="InterPro" id="IPR009091">
    <property type="entry name" value="RCC1/BLIP-II"/>
</dbReference>
<dbReference type="InterPro" id="IPR000408">
    <property type="entry name" value="Reg_chr_condens"/>
</dbReference>
<organism evidence="2 3">
    <name type="scientific">Jimgerdemannia flammicorona</name>
    <dbReference type="NCBI Taxonomy" id="994334"/>
    <lineage>
        <taxon>Eukaryota</taxon>
        <taxon>Fungi</taxon>
        <taxon>Fungi incertae sedis</taxon>
        <taxon>Mucoromycota</taxon>
        <taxon>Mucoromycotina</taxon>
        <taxon>Endogonomycetes</taxon>
        <taxon>Endogonales</taxon>
        <taxon>Endogonaceae</taxon>
        <taxon>Jimgerdemannia</taxon>
    </lineage>
</organism>
<reference evidence="2 3" key="1">
    <citation type="journal article" date="2018" name="New Phytol.">
        <title>Phylogenomics of Endogonaceae and evolution of mycorrhizas within Mucoromycota.</title>
        <authorList>
            <person name="Chang Y."/>
            <person name="Desiro A."/>
            <person name="Na H."/>
            <person name="Sandor L."/>
            <person name="Lipzen A."/>
            <person name="Clum A."/>
            <person name="Barry K."/>
            <person name="Grigoriev I.V."/>
            <person name="Martin F.M."/>
            <person name="Stajich J.E."/>
            <person name="Smith M.E."/>
            <person name="Bonito G."/>
            <person name="Spatafora J.W."/>
        </authorList>
    </citation>
    <scope>NUCLEOTIDE SEQUENCE [LARGE SCALE GENOMIC DNA]</scope>
    <source>
        <strain evidence="2 3">GMNB39</strain>
    </source>
</reference>